<proteinExistence type="predicted"/>
<name>N8XPD9_9GAMM</name>
<protein>
    <recommendedName>
        <fullName evidence="3">Ribbon-helix-helix protein CopG domain-containing protein</fullName>
    </recommendedName>
</protein>
<organism evidence="1 2">
    <name type="scientific">Acinetobacter higginsii</name>
    <dbReference type="NCBI Taxonomy" id="70347"/>
    <lineage>
        <taxon>Bacteria</taxon>
        <taxon>Pseudomonadati</taxon>
        <taxon>Pseudomonadota</taxon>
        <taxon>Gammaproteobacteria</taxon>
        <taxon>Moraxellales</taxon>
        <taxon>Moraxellaceae</taxon>
        <taxon>Acinetobacter</taxon>
    </lineage>
</organism>
<dbReference type="HOGENOM" id="CLU_209506_0_0_6"/>
<accession>N8XPD9</accession>
<evidence type="ECO:0008006" key="3">
    <source>
        <dbReference type="Google" id="ProtNLM"/>
    </source>
</evidence>
<comment type="caution">
    <text evidence="1">The sequence shown here is derived from an EMBL/GenBank/DDBJ whole genome shotgun (WGS) entry which is preliminary data.</text>
</comment>
<dbReference type="Proteomes" id="UP000013209">
    <property type="component" value="Unassembled WGS sequence"/>
</dbReference>
<gene>
    <name evidence="1" type="ORF">F966_01974</name>
</gene>
<sequence>MPTNKTVSLTERERVIIEEARVQLGLESMEETIEFLYRQRLKNKLFSLAGREIVKKKRSL</sequence>
<dbReference type="AlphaFoldDB" id="N8XPD9"/>
<dbReference type="eggNOG" id="ENOG502ZJX9">
    <property type="taxonomic scope" value="Bacteria"/>
</dbReference>
<evidence type="ECO:0000313" key="1">
    <source>
        <dbReference type="EMBL" id="ENV09318.1"/>
    </source>
</evidence>
<evidence type="ECO:0000313" key="2">
    <source>
        <dbReference type="Proteomes" id="UP000013209"/>
    </source>
</evidence>
<dbReference type="EMBL" id="APPH01000009">
    <property type="protein sequence ID" value="ENV09318.1"/>
    <property type="molecule type" value="Genomic_DNA"/>
</dbReference>
<reference evidence="1 2" key="1">
    <citation type="submission" date="2013-02" db="EMBL/GenBank/DDBJ databases">
        <title>The Genome Sequence of Acinetobacter sp. CIP 56.2.</title>
        <authorList>
            <consortium name="The Broad Institute Genome Sequencing Platform"/>
            <consortium name="The Broad Institute Genome Sequencing Center for Infectious Disease"/>
            <person name="Cerqueira G."/>
            <person name="Feldgarden M."/>
            <person name="Courvalin P."/>
            <person name="Perichon B."/>
            <person name="Grillot-Courvalin C."/>
            <person name="Clermont D."/>
            <person name="Rocha E."/>
            <person name="Yoon E.-J."/>
            <person name="Nemec A."/>
            <person name="Walker B."/>
            <person name="Young S.K."/>
            <person name="Zeng Q."/>
            <person name="Gargeya S."/>
            <person name="Fitzgerald M."/>
            <person name="Haas B."/>
            <person name="Abouelleil A."/>
            <person name="Alvarado L."/>
            <person name="Arachchi H.M."/>
            <person name="Berlin A.M."/>
            <person name="Chapman S.B."/>
            <person name="Dewar J."/>
            <person name="Goldberg J."/>
            <person name="Griggs A."/>
            <person name="Gujja S."/>
            <person name="Hansen M."/>
            <person name="Howarth C."/>
            <person name="Imamovic A."/>
            <person name="Larimer J."/>
            <person name="McCowan C."/>
            <person name="Murphy C."/>
            <person name="Neiman D."/>
            <person name="Pearson M."/>
            <person name="Priest M."/>
            <person name="Roberts A."/>
            <person name="Saif S."/>
            <person name="Shea T."/>
            <person name="Sisk P."/>
            <person name="Sykes S."/>
            <person name="Wortman J."/>
            <person name="Nusbaum C."/>
            <person name="Birren B."/>
        </authorList>
    </citation>
    <scope>NUCLEOTIDE SEQUENCE [LARGE SCALE GENOMIC DNA]</scope>
    <source>
        <strain evidence="1 2">CIP 56.2</strain>
    </source>
</reference>
<dbReference type="RefSeq" id="WP_004804673.1">
    <property type="nucleotide sequence ID" value="NZ_KB849440.1"/>
</dbReference>
<dbReference type="STRING" id="1144672.F966_01974"/>